<dbReference type="InterPro" id="IPR045864">
    <property type="entry name" value="aa-tRNA-synth_II/BPL/LPL"/>
</dbReference>
<evidence type="ECO:0000259" key="9">
    <source>
        <dbReference type="Pfam" id="PF13393"/>
    </source>
</evidence>
<proteinExistence type="inferred from homology"/>
<comment type="caution">
    <text evidence="10">The sequence shown here is derived from an EMBL/GenBank/DDBJ whole genome shotgun (WGS) entry which is preliminary data.</text>
</comment>
<dbReference type="InterPro" id="IPR004516">
    <property type="entry name" value="HisRS/HisZ"/>
</dbReference>
<dbReference type="Proteomes" id="UP000054307">
    <property type="component" value="Unassembled WGS sequence"/>
</dbReference>
<feature type="domain" description="Anticodon-binding" evidence="8">
    <location>
        <begin position="152"/>
        <end position="226"/>
    </location>
</feature>
<dbReference type="GO" id="GO:0000166">
    <property type="term" value="F:nucleotide binding"/>
    <property type="evidence" value="ECO:0007669"/>
    <property type="project" value="UniProtKB-KW"/>
</dbReference>
<evidence type="ECO:0000256" key="3">
    <source>
        <dbReference type="ARBA" id="ARBA00012815"/>
    </source>
</evidence>
<dbReference type="GO" id="GO:0006427">
    <property type="term" value="P:histidyl-tRNA aminoacylation"/>
    <property type="evidence" value="ECO:0007669"/>
    <property type="project" value="TreeGrafter"/>
</dbReference>
<protein>
    <recommendedName>
        <fullName evidence="4">Histidine--tRNA ligase</fullName>
        <ecNumber evidence="3">6.1.1.21</ecNumber>
    </recommendedName>
    <alternativeName>
        <fullName evidence="6">Histidyl-tRNA synthetase</fullName>
    </alternativeName>
</protein>
<dbReference type="GO" id="GO:0005737">
    <property type="term" value="C:cytoplasm"/>
    <property type="evidence" value="ECO:0007669"/>
    <property type="project" value="UniProtKB-SubCell"/>
</dbReference>
<evidence type="ECO:0000256" key="1">
    <source>
        <dbReference type="ARBA" id="ARBA00004496"/>
    </source>
</evidence>
<keyword evidence="10" id="KW-0436">Ligase</keyword>
<dbReference type="InterPro" id="IPR004154">
    <property type="entry name" value="Anticodon-bd"/>
</dbReference>
<evidence type="ECO:0000256" key="4">
    <source>
        <dbReference type="ARBA" id="ARBA00017399"/>
    </source>
</evidence>
<dbReference type="GO" id="GO:0004821">
    <property type="term" value="F:histidine-tRNA ligase activity"/>
    <property type="evidence" value="ECO:0007669"/>
    <property type="project" value="UniProtKB-EC"/>
</dbReference>
<comment type="subcellular location">
    <subcellularLocation>
        <location evidence="1">Cytoplasm</location>
    </subcellularLocation>
</comment>
<evidence type="ECO:0000256" key="2">
    <source>
        <dbReference type="ARBA" id="ARBA00008226"/>
    </source>
</evidence>
<gene>
    <name evidence="10" type="ORF">XD40_1819</name>
    <name evidence="11" type="ORF">XD48_1256</name>
</gene>
<dbReference type="EC" id="6.1.1.21" evidence="3"/>
<dbReference type="Pfam" id="PF13393">
    <property type="entry name" value="tRNA-synt_His"/>
    <property type="match status" value="1"/>
</dbReference>
<accession>A0A101DCG9</accession>
<evidence type="ECO:0000313" key="11">
    <source>
        <dbReference type="EMBL" id="KUK06527.1"/>
    </source>
</evidence>
<dbReference type="Gene3D" id="3.30.930.10">
    <property type="entry name" value="Bira Bifunctional Protein, Domain 2"/>
    <property type="match status" value="1"/>
</dbReference>
<feature type="domain" description="Class II Histidinyl-tRNA synthetase (HisRS)-like catalytic core" evidence="9">
    <location>
        <begin position="5"/>
        <end position="128"/>
    </location>
</feature>
<dbReference type="Proteomes" id="UP000054015">
    <property type="component" value="Unassembled WGS sequence"/>
</dbReference>
<dbReference type="InterPro" id="IPR036621">
    <property type="entry name" value="Anticodon-bd_dom_sf"/>
</dbReference>
<organism evidence="10 13">
    <name type="scientific">Archaeoglobus fulgidus</name>
    <dbReference type="NCBI Taxonomy" id="2234"/>
    <lineage>
        <taxon>Archaea</taxon>
        <taxon>Methanobacteriati</taxon>
        <taxon>Methanobacteriota</taxon>
        <taxon>Archaeoglobi</taxon>
        <taxon>Archaeoglobales</taxon>
        <taxon>Archaeoglobaceae</taxon>
        <taxon>Archaeoglobus</taxon>
    </lineage>
</organism>
<evidence type="ECO:0000256" key="7">
    <source>
        <dbReference type="ARBA" id="ARBA00047639"/>
    </source>
</evidence>
<dbReference type="Gene3D" id="3.40.50.800">
    <property type="entry name" value="Anticodon-binding domain"/>
    <property type="match status" value="1"/>
</dbReference>
<name>A0A101DCG9_ARCFL</name>
<evidence type="ECO:0000256" key="6">
    <source>
        <dbReference type="ARBA" id="ARBA00030619"/>
    </source>
</evidence>
<evidence type="ECO:0000256" key="5">
    <source>
        <dbReference type="ARBA" id="ARBA00022741"/>
    </source>
</evidence>
<dbReference type="PANTHER" id="PTHR43707:SF1">
    <property type="entry name" value="HISTIDINE--TRNA LIGASE, MITOCHONDRIAL-RELATED"/>
    <property type="match status" value="1"/>
</dbReference>
<comment type="similarity">
    <text evidence="2">Belongs to the class-II aminoacyl-tRNA synthetase family.</text>
</comment>
<dbReference type="PATRIC" id="fig|2234.6.peg.529"/>
<dbReference type="PANTHER" id="PTHR43707">
    <property type="entry name" value="HISTIDYL-TRNA SYNTHETASE"/>
    <property type="match status" value="1"/>
</dbReference>
<dbReference type="AlphaFoldDB" id="A0A101DCG9"/>
<dbReference type="SUPFAM" id="SSF52954">
    <property type="entry name" value="Class II aaRS ABD-related"/>
    <property type="match status" value="1"/>
</dbReference>
<dbReference type="Pfam" id="PF03129">
    <property type="entry name" value="HGTP_anticodon"/>
    <property type="match status" value="1"/>
</dbReference>
<comment type="catalytic activity">
    <reaction evidence="7">
        <text>tRNA(His) + L-histidine + ATP = L-histidyl-tRNA(His) + AMP + diphosphate + H(+)</text>
        <dbReference type="Rhea" id="RHEA:17313"/>
        <dbReference type="Rhea" id="RHEA-COMP:9665"/>
        <dbReference type="Rhea" id="RHEA-COMP:9689"/>
        <dbReference type="ChEBI" id="CHEBI:15378"/>
        <dbReference type="ChEBI" id="CHEBI:30616"/>
        <dbReference type="ChEBI" id="CHEBI:33019"/>
        <dbReference type="ChEBI" id="CHEBI:57595"/>
        <dbReference type="ChEBI" id="CHEBI:78442"/>
        <dbReference type="ChEBI" id="CHEBI:78527"/>
        <dbReference type="ChEBI" id="CHEBI:456215"/>
        <dbReference type="EC" id="6.1.1.21"/>
    </reaction>
</comment>
<evidence type="ECO:0000259" key="8">
    <source>
        <dbReference type="Pfam" id="PF03129"/>
    </source>
</evidence>
<reference evidence="12 13" key="2">
    <citation type="journal article" date="2015" name="MBio">
        <title>Genome-Resolved Metagenomic Analysis Reveals Roles for Candidate Phyla and Other Microbial Community Members in Biogeochemical Transformations in Oil Reservoirs.</title>
        <authorList>
            <person name="Hu P."/>
            <person name="Tom L."/>
            <person name="Singh A."/>
            <person name="Thomas B.C."/>
            <person name="Baker B.J."/>
            <person name="Piceno Y.M."/>
            <person name="Andersen G.L."/>
            <person name="Banfield J.F."/>
        </authorList>
    </citation>
    <scope>NUCLEOTIDE SEQUENCE [LARGE SCALE GENOMIC DNA]</scope>
</reference>
<evidence type="ECO:0000313" key="13">
    <source>
        <dbReference type="Proteomes" id="UP000054307"/>
    </source>
</evidence>
<dbReference type="InterPro" id="IPR041715">
    <property type="entry name" value="HisRS-like_core"/>
</dbReference>
<dbReference type="EMBL" id="LGEQ01000039">
    <property type="protein sequence ID" value="KUJ93004.1"/>
    <property type="molecule type" value="Genomic_DNA"/>
</dbReference>
<dbReference type="SUPFAM" id="SSF55681">
    <property type="entry name" value="Class II aaRS and biotin synthetases"/>
    <property type="match status" value="1"/>
</dbReference>
<dbReference type="EMBL" id="LGEX01000032">
    <property type="protein sequence ID" value="KUK06527.1"/>
    <property type="molecule type" value="Genomic_DNA"/>
</dbReference>
<sequence length="230" mass="25805">MLQKRLIDKKDFENLREFLEEKGRGDLYDVIVNLSNTKSVDEAREIYPDFDYSHVEDVAKILENLGVEFELDFGVARGLDYYTGIVFEFYSDKLGAQKQICGGGAYRLAKLFGGEDVPSTGFAIGFDRVVEVAEVEVPEKPLAVVVSFGDYSKAQKVAEIVRKAGVDAIVDVMGRSVKKQLSFANSVSADYAVFAGEEFDKGIVRIKDLRKEEQVEIKVEEIEQFFNGRV</sequence>
<evidence type="ECO:0000313" key="10">
    <source>
        <dbReference type="EMBL" id="KUJ93004.1"/>
    </source>
</evidence>
<evidence type="ECO:0000313" key="12">
    <source>
        <dbReference type="Proteomes" id="UP000054015"/>
    </source>
</evidence>
<keyword evidence="5" id="KW-0547">Nucleotide-binding</keyword>
<reference evidence="10" key="1">
    <citation type="journal article" date="2015" name="MBio">
        <title>Genome-resolved metagenomic analysis reveals roles for candidate phyla and other microbial community members in biogeochemical transformations in oil reservoirs.</title>
        <authorList>
            <person name="Hu P."/>
            <person name="Tom L."/>
            <person name="Singh A."/>
            <person name="Thomas B.C."/>
            <person name="Baker B.J."/>
            <person name="Piceno Y.M."/>
            <person name="Andersen G.L."/>
            <person name="Banfield J.F."/>
        </authorList>
    </citation>
    <scope>NUCLEOTIDE SEQUENCE [LARGE SCALE GENOMIC DNA]</scope>
    <source>
        <strain evidence="11">49_2300</strain>
        <strain evidence="10">49_95</strain>
    </source>
</reference>